<feature type="domain" description="ABC-2 type transporter transmembrane" evidence="6">
    <location>
        <begin position="5"/>
        <end position="208"/>
    </location>
</feature>
<protein>
    <submittedName>
        <fullName evidence="7">ABC transporter permease</fullName>
    </submittedName>
</protein>
<dbReference type="RefSeq" id="WP_131154960.1">
    <property type="nucleotide sequence ID" value="NZ_CP036402.1"/>
</dbReference>
<gene>
    <name evidence="7" type="ORF">ER308_10595</name>
</gene>
<accession>A0A411YFD9</accession>
<evidence type="ECO:0000256" key="2">
    <source>
        <dbReference type="ARBA" id="ARBA00022692"/>
    </source>
</evidence>
<sequence>MTAQVVWTELKLLTREPLTLLVSLLFPVVLMVLLVGSFGNDPDPDFGGVGGTDFYVPVYTAATVAVMGLLGIPTHLAMYRQTGVLRRFRASGLSPLVVMAAQLIVMAALVAVGVAAMVAIGFAGYDLTAPASVPGVALGFVAGTLAFAAIGLLLGSVLPTARAAQGLGLLLFFGLFFVAGGGPPPALLPEAVNRLVELTPMGPLVDAISAPWHGHGVDGVALAALAALAVVAGALAERRLRRE</sequence>
<comment type="subcellular location">
    <subcellularLocation>
        <location evidence="1">Membrane</location>
        <topology evidence="1">Multi-pass membrane protein</topology>
    </subcellularLocation>
</comment>
<reference evidence="7 8" key="1">
    <citation type="submission" date="2019-01" db="EMBL/GenBank/DDBJ databases">
        <title>Egibacter rhizosphaerae EGI 80759T.</title>
        <authorList>
            <person name="Chen D.-D."/>
            <person name="Tian Y."/>
            <person name="Jiao J.-Y."/>
            <person name="Zhang X.-T."/>
            <person name="Zhang Y.-G."/>
            <person name="Zhang Y."/>
            <person name="Xiao M."/>
            <person name="Shu W.-S."/>
            <person name="Li W.-J."/>
        </authorList>
    </citation>
    <scope>NUCLEOTIDE SEQUENCE [LARGE SCALE GENOMIC DNA]</scope>
    <source>
        <strain evidence="7 8">EGI 80759</strain>
    </source>
</reference>
<proteinExistence type="predicted"/>
<name>A0A411YFD9_9ACTN</name>
<feature type="transmembrane region" description="Helical" evidence="5">
    <location>
        <begin position="100"/>
        <end position="125"/>
    </location>
</feature>
<evidence type="ECO:0000313" key="8">
    <source>
        <dbReference type="Proteomes" id="UP000291469"/>
    </source>
</evidence>
<keyword evidence="2 5" id="KW-0812">Transmembrane</keyword>
<keyword evidence="8" id="KW-1185">Reference proteome</keyword>
<dbReference type="GO" id="GO:0140359">
    <property type="term" value="F:ABC-type transporter activity"/>
    <property type="evidence" value="ECO:0007669"/>
    <property type="project" value="InterPro"/>
</dbReference>
<dbReference type="InterPro" id="IPR013525">
    <property type="entry name" value="ABC2_TM"/>
</dbReference>
<dbReference type="OrthoDB" id="3217868at2"/>
<evidence type="ECO:0000256" key="4">
    <source>
        <dbReference type="ARBA" id="ARBA00023136"/>
    </source>
</evidence>
<keyword evidence="3 5" id="KW-1133">Transmembrane helix</keyword>
<feature type="transmembrane region" description="Helical" evidence="5">
    <location>
        <begin position="131"/>
        <end position="155"/>
    </location>
</feature>
<evidence type="ECO:0000259" key="6">
    <source>
        <dbReference type="Pfam" id="PF01061"/>
    </source>
</evidence>
<keyword evidence="4 5" id="KW-0472">Membrane</keyword>
<dbReference type="AlphaFoldDB" id="A0A411YFD9"/>
<feature type="transmembrane region" description="Helical" evidence="5">
    <location>
        <begin position="58"/>
        <end position="79"/>
    </location>
</feature>
<feature type="transmembrane region" description="Helical" evidence="5">
    <location>
        <begin position="219"/>
        <end position="236"/>
    </location>
</feature>
<organism evidence="7 8">
    <name type="scientific">Egibacter rhizosphaerae</name>
    <dbReference type="NCBI Taxonomy" id="1670831"/>
    <lineage>
        <taxon>Bacteria</taxon>
        <taxon>Bacillati</taxon>
        <taxon>Actinomycetota</taxon>
        <taxon>Nitriliruptoria</taxon>
        <taxon>Egibacterales</taxon>
        <taxon>Egibacteraceae</taxon>
        <taxon>Egibacter</taxon>
    </lineage>
</organism>
<feature type="transmembrane region" description="Helical" evidence="5">
    <location>
        <begin position="18"/>
        <end position="38"/>
    </location>
</feature>
<dbReference type="PANTHER" id="PTHR43229">
    <property type="entry name" value="NODULATION PROTEIN J"/>
    <property type="match status" value="1"/>
</dbReference>
<dbReference type="PIRSF" id="PIRSF006648">
    <property type="entry name" value="DrrB"/>
    <property type="match status" value="1"/>
</dbReference>
<dbReference type="InterPro" id="IPR051784">
    <property type="entry name" value="Nod_factor_ABC_transporter"/>
</dbReference>
<dbReference type="KEGG" id="erz:ER308_10595"/>
<evidence type="ECO:0000256" key="3">
    <source>
        <dbReference type="ARBA" id="ARBA00022989"/>
    </source>
</evidence>
<dbReference type="PANTHER" id="PTHR43229:SF2">
    <property type="entry name" value="NODULATION PROTEIN J"/>
    <property type="match status" value="1"/>
</dbReference>
<dbReference type="InterPro" id="IPR000412">
    <property type="entry name" value="ABC_2_transport"/>
</dbReference>
<dbReference type="GO" id="GO:0043190">
    <property type="term" value="C:ATP-binding cassette (ABC) transporter complex"/>
    <property type="evidence" value="ECO:0007669"/>
    <property type="project" value="InterPro"/>
</dbReference>
<dbReference type="Pfam" id="PF01061">
    <property type="entry name" value="ABC2_membrane"/>
    <property type="match status" value="1"/>
</dbReference>
<evidence type="ECO:0000256" key="1">
    <source>
        <dbReference type="ARBA" id="ARBA00004141"/>
    </source>
</evidence>
<dbReference type="Proteomes" id="UP000291469">
    <property type="component" value="Chromosome"/>
</dbReference>
<feature type="transmembrane region" description="Helical" evidence="5">
    <location>
        <begin position="167"/>
        <end position="188"/>
    </location>
</feature>
<evidence type="ECO:0000313" key="7">
    <source>
        <dbReference type="EMBL" id="QBI19963.1"/>
    </source>
</evidence>
<dbReference type="EMBL" id="CP036402">
    <property type="protein sequence ID" value="QBI19963.1"/>
    <property type="molecule type" value="Genomic_DNA"/>
</dbReference>
<evidence type="ECO:0000256" key="5">
    <source>
        <dbReference type="SAM" id="Phobius"/>
    </source>
</evidence>